<evidence type="ECO:0000313" key="2">
    <source>
        <dbReference type="EMBL" id="TCW36887.1"/>
    </source>
</evidence>
<gene>
    <name evidence="2" type="ORF">EDC29_10379</name>
</gene>
<accession>A0A4R4ACW6</accession>
<dbReference type="PROSITE" id="PS50801">
    <property type="entry name" value="STAS"/>
    <property type="match status" value="1"/>
</dbReference>
<proteinExistence type="predicted"/>
<sequence length="108" mass="11312">MSATRLSETAPGRWRLDGVLDLATVTRLAVEGEALLRAPTTVEIDLAGVSAANSAGLALLLEWLDLARARGVALSYANLPDSLRRIAAFSNILELLPVSTTPAAARSS</sequence>
<dbReference type="SUPFAM" id="SSF52091">
    <property type="entry name" value="SpoIIaa-like"/>
    <property type="match status" value="1"/>
</dbReference>
<comment type="caution">
    <text evidence="2">The sequence shown here is derived from an EMBL/GenBank/DDBJ whole genome shotgun (WGS) entry which is preliminary data.</text>
</comment>
<dbReference type="Gene3D" id="3.30.750.24">
    <property type="entry name" value="STAS domain"/>
    <property type="match status" value="1"/>
</dbReference>
<dbReference type="EMBL" id="SMDC01000003">
    <property type="protein sequence ID" value="TCW36887.1"/>
    <property type="molecule type" value="Genomic_DNA"/>
</dbReference>
<name>A0A4R4ACW6_MARGR</name>
<evidence type="ECO:0000259" key="1">
    <source>
        <dbReference type="PROSITE" id="PS50801"/>
    </source>
</evidence>
<organism evidence="2 3">
    <name type="scientific">Marichromatium gracile</name>
    <name type="common">Chromatium gracile</name>
    <dbReference type="NCBI Taxonomy" id="1048"/>
    <lineage>
        <taxon>Bacteria</taxon>
        <taxon>Pseudomonadati</taxon>
        <taxon>Pseudomonadota</taxon>
        <taxon>Gammaproteobacteria</taxon>
        <taxon>Chromatiales</taxon>
        <taxon>Chromatiaceae</taxon>
        <taxon>Marichromatium</taxon>
    </lineage>
</organism>
<dbReference type="Proteomes" id="UP000295247">
    <property type="component" value="Unassembled WGS sequence"/>
</dbReference>
<dbReference type="InterPro" id="IPR002645">
    <property type="entry name" value="STAS_dom"/>
</dbReference>
<dbReference type="RefSeq" id="WP_123139527.1">
    <property type="nucleotide sequence ID" value="NZ_JAKEDQ010000009.1"/>
</dbReference>
<dbReference type="Pfam" id="PF13466">
    <property type="entry name" value="STAS_2"/>
    <property type="match status" value="1"/>
</dbReference>
<dbReference type="InterPro" id="IPR058548">
    <property type="entry name" value="MlaB-like_STAS"/>
</dbReference>
<evidence type="ECO:0000313" key="3">
    <source>
        <dbReference type="Proteomes" id="UP000295247"/>
    </source>
</evidence>
<dbReference type="InterPro" id="IPR036513">
    <property type="entry name" value="STAS_dom_sf"/>
</dbReference>
<reference evidence="2 3" key="1">
    <citation type="submission" date="2019-03" db="EMBL/GenBank/DDBJ databases">
        <title>Genomic Encyclopedia of Type Strains, Phase IV (KMG-IV): sequencing the most valuable type-strain genomes for metagenomic binning, comparative biology and taxonomic classification.</title>
        <authorList>
            <person name="Goeker M."/>
        </authorList>
    </citation>
    <scope>NUCLEOTIDE SEQUENCE [LARGE SCALE GENOMIC DNA]</scope>
    <source>
        <strain evidence="2 3">DSM 203</strain>
    </source>
</reference>
<protein>
    <submittedName>
        <fullName evidence="2">Phospholipid transport system transporter-binding protein</fullName>
    </submittedName>
</protein>
<feature type="domain" description="STAS" evidence="1">
    <location>
        <begin position="15"/>
        <end position="108"/>
    </location>
</feature>
<dbReference type="AlphaFoldDB" id="A0A4R4ACW6"/>